<accession>A0A250IH85</accession>
<dbReference type="OrthoDB" id="5497399at2"/>
<gene>
    <name evidence="1" type="ORF">MEBOL_004577</name>
</gene>
<evidence type="ECO:0000313" key="2">
    <source>
        <dbReference type="Proteomes" id="UP000217289"/>
    </source>
</evidence>
<organism evidence="1 2">
    <name type="scientific">Melittangium boletus DSM 14713</name>
    <dbReference type="NCBI Taxonomy" id="1294270"/>
    <lineage>
        <taxon>Bacteria</taxon>
        <taxon>Pseudomonadati</taxon>
        <taxon>Myxococcota</taxon>
        <taxon>Myxococcia</taxon>
        <taxon>Myxococcales</taxon>
        <taxon>Cystobacterineae</taxon>
        <taxon>Archangiaceae</taxon>
        <taxon>Melittangium</taxon>
    </lineage>
</organism>
<dbReference type="AlphaFoldDB" id="A0A250IH85"/>
<proteinExistence type="predicted"/>
<reference evidence="1 2" key="1">
    <citation type="submission" date="2017-06" db="EMBL/GenBank/DDBJ databases">
        <authorList>
            <person name="Kim H.J."/>
            <person name="Triplett B.A."/>
        </authorList>
    </citation>
    <scope>NUCLEOTIDE SEQUENCE [LARGE SCALE GENOMIC DNA]</scope>
    <source>
        <strain evidence="1 2">DSM 14713</strain>
    </source>
</reference>
<evidence type="ECO:0008006" key="3">
    <source>
        <dbReference type="Google" id="ProtNLM"/>
    </source>
</evidence>
<sequence length="339" mass="37601">MNWARHLLKVLVFLLLSPCLLCLGSGVYIWVHSALRERGIHMGNSVWMPLGPRLEQRHLPNHFYVGAHSAFFTRDWGEHSALWRIGPHWTRREASFEGALLTLTSAEGVWFGLVSKPAPDGPRDARIFQVIRSLDEGVNWEERGRTSGMSSLLAVSSEEVWGLGTELQVSTDGGLTFSSVSLPGARDRIQERLARGADGTVWLLGHAGLFRLSDQGRTWTHEPLREAEPQAGDGGVLAARVEGGLAIRRDSPGEPWRVFTALPHRVSALAVVGDTVRVVTHPSDPFKDGWDAWYHHSEDGGRTWEHTNTELTPHIALYGREWGVGRELLGQLYGRLPGG</sequence>
<keyword evidence="2" id="KW-1185">Reference proteome</keyword>
<dbReference type="Gene3D" id="2.130.10.10">
    <property type="entry name" value="YVTN repeat-like/Quinoprotein amine dehydrogenase"/>
    <property type="match status" value="1"/>
</dbReference>
<dbReference type="KEGG" id="mbd:MEBOL_004577"/>
<evidence type="ECO:0000313" key="1">
    <source>
        <dbReference type="EMBL" id="ATB31115.1"/>
    </source>
</evidence>
<dbReference type="Proteomes" id="UP000217289">
    <property type="component" value="Chromosome"/>
</dbReference>
<name>A0A250IH85_9BACT</name>
<dbReference type="InterPro" id="IPR015943">
    <property type="entry name" value="WD40/YVTN_repeat-like_dom_sf"/>
</dbReference>
<dbReference type="SUPFAM" id="SSF110296">
    <property type="entry name" value="Oligoxyloglucan reducing end-specific cellobiohydrolase"/>
    <property type="match status" value="1"/>
</dbReference>
<dbReference type="EMBL" id="CP022163">
    <property type="protein sequence ID" value="ATB31115.1"/>
    <property type="molecule type" value="Genomic_DNA"/>
</dbReference>
<protein>
    <recommendedName>
        <fullName evidence="3">Glycosyl hydrolase</fullName>
    </recommendedName>
</protein>
<dbReference type="RefSeq" id="WP_095979485.1">
    <property type="nucleotide sequence ID" value="NZ_CP022163.1"/>
</dbReference>